<dbReference type="EMBL" id="CCYD01003101">
    <property type="protein sequence ID" value="CEG49959.1"/>
    <property type="molecule type" value="Genomic_DNA"/>
</dbReference>
<feature type="region of interest" description="Disordered" evidence="1">
    <location>
        <begin position="504"/>
        <end position="532"/>
    </location>
</feature>
<name>A0A0P1B6N6_PLAHL</name>
<dbReference type="OMA" id="LMINQGL"/>
<feature type="compositionally biased region" description="Polar residues" evidence="1">
    <location>
        <begin position="614"/>
        <end position="623"/>
    </location>
</feature>
<keyword evidence="3" id="KW-1185">Reference proteome</keyword>
<accession>A0A0P1B6N6</accession>
<feature type="region of interest" description="Disordered" evidence="1">
    <location>
        <begin position="614"/>
        <end position="659"/>
    </location>
</feature>
<reference evidence="3" key="1">
    <citation type="submission" date="2014-09" db="EMBL/GenBank/DDBJ databases">
        <authorList>
            <person name="Sharma Rahul"/>
            <person name="Thines Marco"/>
        </authorList>
    </citation>
    <scope>NUCLEOTIDE SEQUENCE [LARGE SCALE GENOMIC DNA]</scope>
</reference>
<evidence type="ECO:0000256" key="1">
    <source>
        <dbReference type="SAM" id="MobiDB-lite"/>
    </source>
</evidence>
<evidence type="ECO:0000313" key="2">
    <source>
        <dbReference type="EMBL" id="CEG49959.1"/>
    </source>
</evidence>
<dbReference type="OrthoDB" id="79864at2759"/>
<feature type="compositionally biased region" description="Polar residues" evidence="1">
    <location>
        <begin position="643"/>
        <end position="652"/>
    </location>
</feature>
<dbReference type="RefSeq" id="XP_024586328.1">
    <property type="nucleotide sequence ID" value="XM_024721205.1"/>
</dbReference>
<dbReference type="Proteomes" id="UP000054928">
    <property type="component" value="Unassembled WGS sequence"/>
</dbReference>
<protein>
    <submittedName>
        <fullName evidence="2">Uncharacterized protein</fullName>
    </submittedName>
</protein>
<proteinExistence type="predicted"/>
<dbReference type="AlphaFoldDB" id="A0A0P1B6N6"/>
<dbReference type="GeneID" id="36402749"/>
<evidence type="ECO:0000313" key="3">
    <source>
        <dbReference type="Proteomes" id="UP000054928"/>
    </source>
</evidence>
<sequence length="745" mass="83667">MTPRSSFATEFLLRELLSSLGAPLRTATEPTDSFSEELSEDTESQFAVKTLPSRVMLVRRTNSLHQTVTLVDRDFDIEAYIPRHVINCLKKNCGYNTIGCLRGSVVRLTKYHFATLKRCRLTDQQNFETSVSVPYGSTETARVYLWVDALTVVEDNELAVQLRPEVYSHPLVLERLKKLSDVELEKQLMINQGLLPLPIDLSDRFDENRPLLEEDCVIPEDQKQQLEEQEEWGPPIVGGRHPTDSELIEENGVVPLSQSQLFNSGADDLLSTHDSMASSGELSVMLSENLWSGIHRNQGFQFQQEDIQKTFVADSDFSGSDAEEKAVDLADNIIERGVHSEAIMIEDVQINDTTQKQRQGYTTASDGAQEKGDKVFTLLSHASPNSHRQAAKKQTSTTSSELVNTLTVDILTNDSESSTTMNEVIVRDEHRTRNLAQIKNKKENADIEDMLAPEEFMSSQATMVIHYAIDDDEEANAFDYEVITPTDSSKDRYFDDKKCTLSQKSEESDDMISTEKKAEVIPSSQKESEATKDDVNILSACAHAVLDTDEETESEATLVPTPVAISIPANRDTDAHAKHNLEIRVPPANTSKNSRPISTPSKIVISVSSNVHRASQTGFSSATRNEETKSRDVQSATGAVESNARSDCQSHAQPHKRRRQNIFQTRKHCEVGSQCRRFRNPIVSSIFQRGRDLERIPDTTIVYSLDTLCRSLDSSGRSDTTEERHTRSRRVWKRYEKLFPSLNST</sequence>
<organism evidence="2 3">
    <name type="scientific">Plasmopara halstedii</name>
    <name type="common">Downy mildew of sunflower</name>
    <dbReference type="NCBI Taxonomy" id="4781"/>
    <lineage>
        <taxon>Eukaryota</taxon>
        <taxon>Sar</taxon>
        <taxon>Stramenopiles</taxon>
        <taxon>Oomycota</taxon>
        <taxon>Peronosporomycetes</taxon>
        <taxon>Peronosporales</taxon>
        <taxon>Peronosporaceae</taxon>
        <taxon>Plasmopara</taxon>
    </lineage>
</organism>